<dbReference type="Proteomes" id="UP001050691">
    <property type="component" value="Unassembled WGS sequence"/>
</dbReference>
<accession>A0AAV5A5V0</accession>
<reference evidence="2" key="1">
    <citation type="submission" date="2021-10" db="EMBL/GenBank/DDBJ databases">
        <title>De novo Genome Assembly of Clathrus columnatus (Basidiomycota, Fungi) Using Illumina and Nanopore Sequence Data.</title>
        <authorList>
            <person name="Ogiso-Tanaka E."/>
            <person name="Itagaki H."/>
            <person name="Hosoya T."/>
            <person name="Hosaka K."/>
        </authorList>
    </citation>
    <scope>NUCLEOTIDE SEQUENCE</scope>
    <source>
        <strain evidence="2">MO-923</strain>
    </source>
</reference>
<dbReference type="GO" id="GO:0006633">
    <property type="term" value="P:fatty acid biosynthetic process"/>
    <property type="evidence" value="ECO:0007669"/>
    <property type="project" value="TreeGrafter"/>
</dbReference>
<comment type="caution">
    <text evidence="2">The sequence shown here is derived from an EMBL/GenBank/DDBJ whole genome shotgun (WGS) entry which is preliminary data.</text>
</comment>
<keyword evidence="3" id="KW-1185">Reference proteome</keyword>
<dbReference type="EMBL" id="BPWL01000004">
    <property type="protein sequence ID" value="GJJ10021.1"/>
    <property type="molecule type" value="Genomic_DNA"/>
</dbReference>
<evidence type="ECO:0000313" key="2">
    <source>
        <dbReference type="EMBL" id="GJJ10021.1"/>
    </source>
</evidence>
<dbReference type="PANTHER" id="PTHR42760:SF121">
    <property type="entry name" value="3-OXOACYL-(ACYL-CARRIER-PROTEIN) REDUCTASE"/>
    <property type="match status" value="1"/>
</dbReference>
<dbReference type="InterPro" id="IPR036291">
    <property type="entry name" value="NAD(P)-bd_dom_sf"/>
</dbReference>
<evidence type="ECO:0000256" key="1">
    <source>
        <dbReference type="ARBA" id="ARBA00006484"/>
    </source>
</evidence>
<comment type="similarity">
    <text evidence="1">Belongs to the short-chain dehydrogenases/reductases (SDR) family.</text>
</comment>
<protein>
    <recommendedName>
        <fullName evidence="4">NAD(P)-binding protein</fullName>
    </recommendedName>
</protein>
<dbReference type="AlphaFoldDB" id="A0AAV5A5V0"/>
<dbReference type="GO" id="GO:0016616">
    <property type="term" value="F:oxidoreductase activity, acting on the CH-OH group of donors, NAD or NADP as acceptor"/>
    <property type="evidence" value="ECO:0007669"/>
    <property type="project" value="TreeGrafter"/>
</dbReference>
<dbReference type="PRINTS" id="PR00081">
    <property type="entry name" value="GDHRDH"/>
</dbReference>
<name>A0AAV5A5V0_9AGAM</name>
<sequence>MSTKSVKGAAIVTGAAQGIGKAIALRLAKDGYDVALNDVPGKEDSLRTLADEIASHGRKSTIIIADVTNEKSVVKMIKETVSELGILRVMVANAGIALTIGTEFIDTRLEDFEKVLKVNLIGASSINGKRGKHISQYIQNALFMDSQLRFVRQATRPRAKLTPCHTAAEMIKHGITVNAYAPGYIDTPMGKLSSNHLQPITNAPYS</sequence>
<dbReference type="Pfam" id="PF00106">
    <property type="entry name" value="adh_short"/>
    <property type="match status" value="1"/>
</dbReference>
<proteinExistence type="inferred from homology"/>
<dbReference type="SUPFAM" id="SSF51735">
    <property type="entry name" value="NAD(P)-binding Rossmann-fold domains"/>
    <property type="match status" value="1"/>
</dbReference>
<evidence type="ECO:0000313" key="3">
    <source>
        <dbReference type="Proteomes" id="UP001050691"/>
    </source>
</evidence>
<dbReference type="PANTHER" id="PTHR42760">
    <property type="entry name" value="SHORT-CHAIN DEHYDROGENASES/REDUCTASES FAMILY MEMBER"/>
    <property type="match status" value="1"/>
</dbReference>
<dbReference type="Gene3D" id="3.40.50.720">
    <property type="entry name" value="NAD(P)-binding Rossmann-like Domain"/>
    <property type="match status" value="2"/>
</dbReference>
<organism evidence="2 3">
    <name type="scientific">Clathrus columnatus</name>
    <dbReference type="NCBI Taxonomy" id="1419009"/>
    <lineage>
        <taxon>Eukaryota</taxon>
        <taxon>Fungi</taxon>
        <taxon>Dikarya</taxon>
        <taxon>Basidiomycota</taxon>
        <taxon>Agaricomycotina</taxon>
        <taxon>Agaricomycetes</taxon>
        <taxon>Phallomycetidae</taxon>
        <taxon>Phallales</taxon>
        <taxon>Clathraceae</taxon>
        <taxon>Clathrus</taxon>
    </lineage>
</organism>
<dbReference type="InterPro" id="IPR002347">
    <property type="entry name" value="SDR_fam"/>
</dbReference>
<gene>
    <name evidence="2" type="ORF">Clacol_004247</name>
</gene>
<evidence type="ECO:0008006" key="4">
    <source>
        <dbReference type="Google" id="ProtNLM"/>
    </source>
</evidence>
<dbReference type="GO" id="GO:0048038">
    <property type="term" value="F:quinone binding"/>
    <property type="evidence" value="ECO:0007669"/>
    <property type="project" value="TreeGrafter"/>
</dbReference>